<dbReference type="AlphaFoldDB" id="A0A0E2AZP6"/>
<accession>A0A0E2AZP6</accession>
<organism evidence="1 2">
    <name type="scientific">Leptospira kirschneri str. H1</name>
    <dbReference type="NCBI Taxonomy" id="1049966"/>
    <lineage>
        <taxon>Bacteria</taxon>
        <taxon>Pseudomonadati</taxon>
        <taxon>Spirochaetota</taxon>
        <taxon>Spirochaetia</taxon>
        <taxon>Leptospirales</taxon>
        <taxon>Leptospiraceae</taxon>
        <taxon>Leptospira</taxon>
    </lineage>
</organism>
<dbReference type="EMBL" id="AHMY02000055">
    <property type="protein sequence ID" value="EKO14430.1"/>
    <property type="molecule type" value="Genomic_DNA"/>
</dbReference>
<comment type="caution">
    <text evidence="1">The sequence shown here is derived from an EMBL/GenBank/DDBJ whole genome shotgun (WGS) entry which is preliminary data.</text>
</comment>
<proteinExistence type="predicted"/>
<dbReference type="Proteomes" id="UP000006253">
    <property type="component" value="Unassembled WGS sequence"/>
</dbReference>
<evidence type="ECO:0000313" key="2">
    <source>
        <dbReference type="Proteomes" id="UP000006253"/>
    </source>
</evidence>
<protein>
    <submittedName>
        <fullName evidence="1">Uncharacterized protein</fullName>
    </submittedName>
</protein>
<sequence>MEKKWIETNRGSKDKFLRIVLRRGELFFFLLQNFCDS</sequence>
<name>A0A0E2AZP6_9LEPT</name>
<reference evidence="1 2" key="1">
    <citation type="submission" date="2012-10" db="EMBL/GenBank/DDBJ databases">
        <authorList>
            <person name="Harkins D.M."/>
            <person name="Durkin A.S."/>
            <person name="Brinkac L.M."/>
            <person name="Selengut J.D."/>
            <person name="Sanka R."/>
            <person name="DePew J."/>
            <person name="Purushe J."/>
            <person name="Peacock S.J."/>
            <person name="Thaipadungpanit J."/>
            <person name="Wuthiekanun V.W."/>
            <person name="Day N.P."/>
            <person name="Vinetz J.M."/>
            <person name="Sutton G.G."/>
            <person name="Nelson W.C."/>
            <person name="Fouts D.E."/>
        </authorList>
    </citation>
    <scope>NUCLEOTIDE SEQUENCE [LARGE SCALE GENOMIC DNA]</scope>
    <source>
        <strain evidence="1 2">H1</strain>
    </source>
</reference>
<evidence type="ECO:0000313" key="1">
    <source>
        <dbReference type="EMBL" id="EKO14430.1"/>
    </source>
</evidence>
<gene>
    <name evidence="1" type="ORF">LEP1GSC081_2852</name>
</gene>